<dbReference type="eggNOG" id="COG4591">
    <property type="taxonomic scope" value="Bacteria"/>
</dbReference>
<keyword evidence="4 7" id="KW-0812">Transmembrane</keyword>
<dbReference type="PANTHER" id="PTHR30489">
    <property type="entry name" value="LIPOPROTEIN-RELEASING SYSTEM TRANSMEMBRANE PROTEIN LOLE"/>
    <property type="match status" value="1"/>
</dbReference>
<dbReference type="HOGENOM" id="CLU_000604_8_1_10"/>
<keyword evidence="5 7" id="KW-1133">Transmembrane helix</keyword>
<keyword evidence="6 7" id="KW-0472">Membrane</keyword>
<keyword evidence="11" id="KW-1185">Reference proteome</keyword>
<gene>
    <name evidence="10" type="ordered locus">Cpha266_1317</name>
</gene>
<evidence type="ECO:0000259" key="9">
    <source>
        <dbReference type="Pfam" id="PF12704"/>
    </source>
</evidence>
<evidence type="ECO:0000256" key="5">
    <source>
        <dbReference type="ARBA" id="ARBA00022989"/>
    </source>
</evidence>
<dbReference type="RefSeq" id="WP_011745171.1">
    <property type="nucleotide sequence ID" value="NC_008639.1"/>
</dbReference>
<dbReference type="KEGG" id="cph:Cpha266_1317"/>
<accession>A1BG21</accession>
<dbReference type="Proteomes" id="UP000008701">
    <property type="component" value="Chromosome"/>
</dbReference>
<comment type="subcellular location">
    <subcellularLocation>
        <location evidence="1">Cell membrane</location>
        <topology evidence="1">Multi-pass membrane protein</topology>
    </subcellularLocation>
</comment>
<dbReference type="Pfam" id="PF02687">
    <property type="entry name" value="FtsX"/>
    <property type="match status" value="1"/>
</dbReference>
<evidence type="ECO:0000256" key="3">
    <source>
        <dbReference type="ARBA" id="ARBA00022475"/>
    </source>
</evidence>
<proteinExistence type="inferred from homology"/>
<dbReference type="OrthoDB" id="1522670at2"/>
<evidence type="ECO:0000259" key="8">
    <source>
        <dbReference type="Pfam" id="PF02687"/>
    </source>
</evidence>
<dbReference type="Pfam" id="PF12704">
    <property type="entry name" value="MacB_PCD"/>
    <property type="match status" value="1"/>
</dbReference>
<evidence type="ECO:0000256" key="4">
    <source>
        <dbReference type="ARBA" id="ARBA00022692"/>
    </source>
</evidence>
<evidence type="ECO:0000313" key="10">
    <source>
        <dbReference type="EMBL" id="ABL65348.1"/>
    </source>
</evidence>
<comment type="similarity">
    <text evidence="2">Belongs to the ABC-4 integral membrane protein family. LolC/E subfamily.</text>
</comment>
<dbReference type="AlphaFoldDB" id="A1BG21"/>
<dbReference type="STRING" id="290317.Cpha266_1317"/>
<dbReference type="EMBL" id="CP000492">
    <property type="protein sequence ID" value="ABL65348.1"/>
    <property type="molecule type" value="Genomic_DNA"/>
</dbReference>
<feature type="transmembrane region" description="Helical" evidence="7">
    <location>
        <begin position="21"/>
        <end position="46"/>
    </location>
</feature>
<evidence type="ECO:0000256" key="7">
    <source>
        <dbReference type="SAM" id="Phobius"/>
    </source>
</evidence>
<evidence type="ECO:0008006" key="12">
    <source>
        <dbReference type="Google" id="ProtNLM"/>
    </source>
</evidence>
<dbReference type="PANTHER" id="PTHR30489:SF0">
    <property type="entry name" value="LIPOPROTEIN-RELEASING SYSTEM TRANSMEMBRANE PROTEIN LOLE"/>
    <property type="match status" value="1"/>
</dbReference>
<evidence type="ECO:0000313" key="11">
    <source>
        <dbReference type="Proteomes" id="UP000008701"/>
    </source>
</evidence>
<name>A1BG21_CHLPD</name>
<dbReference type="InterPro" id="IPR051447">
    <property type="entry name" value="Lipoprotein-release_system"/>
</dbReference>
<dbReference type="InterPro" id="IPR003838">
    <property type="entry name" value="ABC3_permease_C"/>
</dbReference>
<evidence type="ECO:0000256" key="6">
    <source>
        <dbReference type="ARBA" id="ARBA00023136"/>
    </source>
</evidence>
<sequence length="423" mass="46178" precursor="true">MRTAFFIARRFAFRQRSGSKPTFIVLASVIGIAVGTAALILTLSIVNGFAVSIEKKLISFSAHLQIRQSDDRYFAETRSDLNLITSHPEVESASPFFEKNLILKSKSATDNVDVPMVKPVVLKGISNIEMERFLENRLLGGARQSAANADALGLYIGKSLAENLALKTGDKVLLIGMQKGTIENVGTDQAGILDLLASLDLESGTIQGIYDTGLQQGFDDFVLLGDLEKVQNRFGPGKISGYEVRVDNIGLVEKTSETLVSRLGFPFFSSTVFQRYANLFEWLKLQKNITPLLIVTITVVAVFNILSTILVLIIEKTREIGMLGALGIEPGKISMIFLGQAFFIAFIGIAAGNILALSLSLFEMRFHLITLPEKSYFIKYVPLLIEPMDYFIVSAAVMLLTLLFAIIPARIAASLKPGTALGS</sequence>
<feature type="domain" description="MacB-like periplasmic core" evidence="9">
    <location>
        <begin position="27"/>
        <end position="249"/>
    </location>
</feature>
<dbReference type="GO" id="GO:0044874">
    <property type="term" value="P:lipoprotein localization to outer membrane"/>
    <property type="evidence" value="ECO:0007669"/>
    <property type="project" value="TreeGrafter"/>
</dbReference>
<feature type="transmembrane region" description="Helical" evidence="7">
    <location>
        <begin position="292"/>
        <end position="314"/>
    </location>
</feature>
<keyword evidence="3" id="KW-1003">Cell membrane</keyword>
<protein>
    <recommendedName>
        <fullName evidence="12">Lipoprotein releasing system, transmembrane protein, LolC/E family</fullName>
    </recommendedName>
</protein>
<dbReference type="GO" id="GO:0098797">
    <property type="term" value="C:plasma membrane protein complex"/>
    <property type="evidence" value="ECO:0007669"/>
    <property type="project" value="TreeGrafter"/>
</dbReference>
<organism evidence="10 11">
    <name type="scientific">Chlorobium phaeobacteroides (strain DSM 266 / SMG 266 / 2430)</name>
    <dbReference type="NCBI Taxonomy" id="290317"/>
    <lineage>
        <taxon>Bacteria</taxon>
        <taxon>Pseudomonadati</taxon>
        <taxon>Chlorobiota</taxon>
        <taxon>Chlorobiia</taxon>
        <taxon>Chlorobiales</taxon>
        <taxon>Chlorobiaceae</taxon>
        <taxon>Chlorobium/Pelodictyon group</taxon>
        <taxon>Chlorobium</taxon>
    </lineage>
</organism>
<feature type="transmembrane region" description="Helical" evidence="7">
    <location>
        <begin position="390"/>
        <end position="413"/>
    </location>
</feature>
<dbReference type="InterPro" id="IPR025857">
    <property type="entry name" value="MacB_PCD"/>
</dbReference>
<evidence type="ECO:0000256" key="1">
    <source>
        <dbReference type="ARBA" id="ARBA00004651"/>
    </source>
</evidence>
<feature type="domain" description="ABC3 transporter permease C-terminal" evidence="8">
    <location>
        <begin position="293"/>
        <end position="416"/>
    </location>
</feature>
<evidence type="ECO:0000256" key="2">
    <source>
        <dbReference type="ARBA" id="ARBA00005236"/>
    </source>
</evidence>
<feature type="transmembrane region" description="Helical" evidence="7">
    <location>
        <begin position="335"/>
        <end position="362"/>
    </location>
</feature>
<reference evidence="10 11" key="1">
    <citation type="submission" date="2006-12" db="EMBL/GenBank/DDBJ databases">
        <title>Complete sequence of Chlorobium phaeobacteroides DSM 266.</title>
        <authorList>
            <consortium name="US DOE Joint Genome Institute"/>
            <person name="Copeland A."/>
            <person name="Lucas S."/>
            <person name="Lapidus A."/>
            <person name="Barry K."/>
            <person name="Detter J.C."/>
            <person name="Glavina del Rio T."/>
            <person name="Hammon N."/>
            <person name="Israni S."/>
            <person name="Pitluck S."/>
            <person name="Goltsman E."/>
            <person name="Schmutz J."/>
            <person name="Larimer F."/>
            <person name="Land M."/>
            <person name="Hauser L."/>
            <person name="Mikhailova N."/>
            <person name="Li T."/>
            <person name="Overmann J."/>
            <person name="Bryant D.A."/>
            <person name="Richardson P."/>
        </authorList>
    </citation>
    <scope>NUCLEOTIDE SEQUENCE [LARGE SCALE GENOMIC DNA]</scope>
    <source>
        <strain evidence="10 11">DSM 266</strain>
    </source>
</reference>